<dbReference type="InterPro" id="IPR035892">
    <property type="entry name" value="C2_domain_sf"/>
</dbReference>
<feature type="domain" description="PI-PLC Y-box" evidence="7">
    <location>
        <begin position="548"/>
        <end position="639"/>
    </location>
</feature>
<dbReference type="Gene3D" id="3.20.20.190">
    <property type="entry name" value="Phosphatidylinositol (PI) phosphodiesterase"/>
    <property type="match status" value="1"/>
</dbReference>
<dbReference type="InterPro" id="IPR011992">
    <property type="entry name" value="EF-hand-dom_pair"/>
</dbReference>
<name>A0A811LJH8_9BILA</name>
<dbReference type="Proteomes" id="UP000614601">
    <property type="component" value="Unassembled WGS sequence"/>
</dbReference>
<organism evidence="8 9">
    <name type="scientific">Bursaphelenchus okinawaensis</name>
    <dbReference type="NCBI Taxonomy" id="465554"/>
    <lineage>
        <taxon>Eukaryota</taxon>
        <taxon>Metazoa</taxon>
        <taxon>Ecdysozoa</taxon>
        <taxon>Nematoda</taxon>
        <taxon>Chromadorea</taxon>
        <taxon>Rhabditida</taxon>
        <taxon>Tylenchina</taxon>
        <taxon>Tylenchomorpha</taxon>
        <taxon>Aphelenchoidea</taxon>
        <taxon>Aphelenchoididae</taxon>
        <taxon>Bursaphelenchus</taxon>
    </lineage>
</organism>
<evidence type="ECO:0000256" key="4">
    <source>
        <dbReference type="ARBA" id="ARBA00023098"/>
    </source>
</evidence>
<dbReference type="Gene3D" id="2.60.40.150">
    <property type="entry name" value="C2 domain"/>
    <property type="match status" value="1"/>
</dbReference>
<dbReference type="GO" id="GO:0048015">
    <property type="term" value="P:phosphatidylinositol-mediated signaling"/>
    <property type="evidence" value="ECO:0007669"/>
    <property type="project" value="TreeGrafter"/>
</dbReference>
<keyword evidence="2 5" id="KW-0378">Hydrolase</keyword>
<dbReference type="SUPFAM" id="SSF49562">
    <property type="entry name" value="C2 domain (Calcium/lipid-binding domain, CaLB)"/>
    <property type="match status" value="1"/>
</dbReference>
<dbReference type="EMBL" id="CAJFCW020000006">
    <property type="protein sequence ID" value="CAG9124313.1"/>
    <property type="molecule type" value="Genomic_DNA"/>
</dbReference>
<keyword evidence="4 5" id="KW-0443">Lipid metabolism</keyword>
<dbReference type="SMART" id="SM00149">
    <property type="entry name" value="PLCYc"/>
    <property type="match status" value="1"/>
</dbReference>
<dbReference type="OrthoDB" id="269822at2759"/>
<dbReference type="PROSITE" id="PS50007">
    <property type="entry name" value="PIPLC_X_DOMAIN"/>
    <property type="match status" value="1"/>
</dbReference>
<sequence length="838" mass="96800">MADTALPHFDLPDEFITGQTFTYLGDNLNVKVGVELHVVHVAVDKTQSIFYWRNPRYKSFKFVFVDAIVDCRVPKNQPTVLQIVCNRNFSCAEFFGFEAADEKTAHLWAETLFKWVIWNRNRYHSVIRYYRMYFAPLILQAKEKVYRIENAYQHLTLPYTNAVNRIGIGVDVTDDTDFVSLYLSRVKRPDIQHIFSVLTQGSKTMSPEVFLKFINDNQHDYRLNEELYPQKSIRWANNMIKTLEKNNMTTVLTFKGFARYFLEYDTDLNSNSMKLKKENMQNTITHYYCNSSHNTYLNGNQIQAAKALPGNSCQLCETQTEMYRQILLAGCRCIELDCWDGPNGLPVITHGPMSLQKINTVPFREVCEAIIEFAFKTSDYPIVLSLENHCNPPQQQHMANDFIEVFGDHLQAAALNSHPLEKGICLPSPTALFRKILLKGSKSKKVQNNDAFVSFVGKVKVEMNRLIDIGTNKLSQNFQVYMNLREAPPDEAMLTKKPTELQYEQYKIVQEQFQYVKTETIAETKQELADLINYFQTTPRLDIDDPEYLMHSGSEQKIDKMITNGSRALIQHTTRHIVRVYPDLGRVCSSNFIPMYFWTAGCQMLAMNFQTPGLPMQMNQALFEENGRTGYVLKSSCIRNKNHKMSVQDKNILAGDTLGICIHSAQFVNLLMNRYRENAKVQVAMDLYDLPNDTVRDRYATPLMQSVDGGFNVLFFKKFTKFTKIIKPEHAMLHIRLLNEYGEELGQRFLAVHKIQAGYHHVILRNRNDKNEGPASVFAQFEVQTYIPPLQIDPLENLVSPLRKKKEKAEEINRLVDPMRENSAKRRKDGSKIITSFS</sequence>
<evidence type="ECO:0000256" key="2">
    <source>
        <dbReference type="ARBA" id="ARBA00022801"/>
    </source>
</evidence>
<dbReference type="Pfam" id="PF00387">
    <property type="entry name" value="PI-PLC-Y"/>
    <property type="match status" value="1"/>
</dbReference>
<dbReference type="PRINTS" id="PR00390">
    <property type="entry name" value="PHPHLIPASEC"/>
</dbReference>
<keyword evidence="3 5" id="KW-0442">Lipid degradation</keyword>
<dbReference type="SMART" id="SM00148">
    <property type="entry name" value="PLCXc"/>
    <property type="match status" value="1"/>
</dbReference>
<dbReference type="PANTHER" id="PTHR10336">
    <property type="entry name" value="PHOSPHOINOSITIDE-SPECIFIC PHOSPHOLIPASE C FAMILY PROTEIN"/>
    <property type="match status" value="1"/>
</dbReference>
<dbReference type="EC" id="3.1.4.11" evidence="1 5"/>
<evidence type="ECO:0000256" key="6">
    <source>
        <dbReference type="SAM" id="MobiDB-lite"/>
    </source>
</evidence>
<dbReference type="InterPro" id="IPR001192">
    <property type="entry name" value="PI-PLC_fam"/>
</dbReference>
<dbReference type="EMBL" id="CAJFDH010000006">
    <property type="protein sequence ID" value="CAD5228286.1"/>
    <property type="molecule type" value="Genomic_DNA"/>
</dbReference>
<proteinExistence type="predicted"/>
<dbReference type="AlphaFoldDB" id="A0A811LJH8"/>
<comment type="catalytic activity">
    <reaction evidence="5">
        <text>a 1,2-diacyl-sn-glycero-3-phospho-(1D-myo-inositol-4,5-bisphosphate) + H2O = 1D-myo-inositol 1,4,5-trisphosphate + a 1,2-diacyl-sn-glycerol + H(+)</text>
        <dbReference type="Rhea" id="RHEA:33179"/>
        <dbReference type="ChEBI" id="CHEBI:15377"/>
        <dbReference type="ChEBI" id="CHEBI:15378"/>
        <dbReference type="ChEBI" id="CHEBI:17815"/>
        <dbReference type="ChEBI" id="CHEBI:58456"/>
        <dbReference type="ChEBI" id="CHEBI:203600"/>
        <dbReference type="EC" id="3.1.4.11"/>
    </reaction>
</comment>
<dbReference type="Gene3D" id="1.10.238.10">
    <property type="entry name" value="EF-hand"/>
    <property type="match status" value="1"/>
</dbReference>
<dbReference type="GO" id="GO:0016042">
    <property type="term" value="P:lipid catabolic process"/>
    <property type="evidence" value="ECO:0007669"/>
    <property type="project" value="UniProtKB-KW"/>
</dbReference>
<gene>
    <name evidence="8" type="ORF">BOKJ2_LOCUS12602</name>
</gene>
<dbReference type="Proteomes" id="UP000783686">
    <property type="component" value="Unassembled WGS sequence"/>
</dbReference>
<keyword evidence="9" id="KW-1185">Reference proteome</keyword>
<dbReference type="SUPFAM" id="SSF51695">
    <property type="entry name" value="PLC-like phosphodiesterases"/>
    <property type="match status" value="1"/>
</dbReference>
<dbReference type="SUPFAM" id="SSF47473">
    <property type="entry name" value="EF-hand"/>
    <property type="match status" value="1"/>
</dbReference>
<accession>A0A811LJH8</accession>
<dbReference type="PANTHER" id="PTHR10336:SF36">
    <property type="entry name" value="1-PHOSPHATIDYLINOSITOL 4,5-BISPHOSPHATE PHOSPHODIESTERASE BETA-4"/>
    <property type="match status" value="1"/>
</dbReference>
<dbReference type="Pfam" id="PF00388">
    <property type="entry name" value="PI-PLC-X"/>
    <property type="match status" value="1"/>
</dbReference>
<evidence type="ECO:0000256" key="3">
    <source>
        <dbReference type="ARBA" id="ARBA00022963"/>
    </source>
</evidence>
<dbReference type="InterPro" id="IPR001711">
    <property type="entry name" value="PLipase_C_Pinositol-sp_Y"/>
</dbReference>
<evidence type="ECO:0000256" key="1">
    <source>
        <dbReference type="ARBA" id="ARBA00012368"/>
    </source>
</evidence>
<evidence type="ECO:0000256" key="5">
    <source>
        <dbReference type="RuleBase" id="RU361133"/>
    </source>
</evidence>
<dbReference type="GO" id="GO:0004435">
    <property type="term" value="F:phosphatidylinositol-4,5-bisphosphate phospholipase C activity"/>
    <property type="evidence" value="ECO:0007669"/>
    <property type="project" value="UniProtKB-EC"/>
</dbReference>
<reference evidence="8" key="1">
    <citation type="submission" date="2020-09" db="EMBL/GenBank/DDBJ databases">
        <authorList>
            <person name="Kikuchi T."/>
        </authorList>
    </citation>
    <scope>NUCLEOTIDE SEQUENCE</scope>
    <source>
        <strain evidence="8">SH1</strain>
    </source>
</reference>
<dbReference type="PROSITE" id="PS50008">
    <property type="entry name" value="PIPLC_Y_DOMAIN"/>
    <property type="match status" value="1"/>
</dbReference>
<dbReference type="InterPro" id="IPR017946">
    <property type="entry name" value="PLC-like_Pdiesterase_TIM-brl"/>
</dbReference>
<dbReference type="GO" id="GO:0051209">
    <property type="term" value="P:release of sequestered calcium ion into cytosol"/>
    <property type="evidence" value="ECO:0007669"/>
    <property type="project" value="TreeGrafter"/>
</dbReference>
<protein>
    <recommendedName>
        <fullName evidence="1 5">Phosphoinositide phospholipase C</fullName>
        <ecNumber evidence="1 5">3.1.4.11</ecNumber>
    </recommendedName>
</protein>
<dbReference type="InterPro" id="IPR000909">
    <property type="entry name" value="PLipase_C_PInositol-sp_X_dom"/>
</dbReference>
<evidence type="ECO:0000259" key="7">
    <source>
        <dbReference type="PROSITE" id="PS50008"/>
    </source>
</evidence>
<dbReference type="CDD" id="cd08558">
    <property type="entry name" value="PI-PLCc_eukaryota"/>
    <property type="match status" value="1"/>
</dbReference>
<feature type="region of interest" description="Disordered" evidence="6">
    <location>
        <begin position="819"/>
        <end position="838"/>
    </location>
</feature>
<evidence type="ECO:0000313" key="9">
    <source>
        <dbReference type="Proteomes" id="UP000614601"/>
    </source>
</evidence>
<dbReference type="GO" id="GO:0046488">
    <property type="term" value="P:phosphatidylinositol metabolic process"/>
    <property type="evidence" value="ECO:0007669"/>
    <property type="project" value="TreeGrafter"/>
</dbReference>
<evidence type="ECO:0000313" key="8">
    <source>
        <dbReference type="EMBL" id="CAD5228286.1"/>
    </source>
</evidence>
<comment type="caution">
    <text evidence="8">The sequence shown here is derived from an EMBL/GenBank/DDBJ whole genome shotgun (WGS) entry which is preliminary data.</text>
</comment>